<dbReference type="Proteomes" id="UP000033930">
    <property type="component" value="Unassembled WGS sequence"/>
</dbReference>
<dbReference type="EMBL" id="LCAW01000001">
    <property type="protein sequence ID" value="KKR99968.1"/>
    <property type="molecule type" value="Genomic_DNA"/>
</dbReference>
<protein>
    <submittedName>
        <fullName evidence="1">Uncharacterized protein</fullName>
    </submittedName>
</protein>
<gene>
    <name evidence="1" type="ORF">UU50_C0001G0026</name>
</gene>
<sequence length="137" mass="15017">MHFSKDLRVLVLTHRCAIANGAGIDESSGSERHCFTSDPLVALLWFVERYAGGDPFDFVVFELAVIPRGVEYFLHGVRALSPATKIIVLVGARSSLAIKVFAHDYHSQLAGMCDQTVWDEAELATALETLEPLELAS</sequence>
<evidence type="ECO:0000313" key="2">
    <source>
        <dbReference type="Proteomes" id="UP000033930"/>
    </source>
</evidence>
<evidence type="ECO:0000313" key="1">
    <source>
        <dbReference type="EMBL" id="KKR99968.1"/>
    </source>
</evidence>
<comment type="caution">
    <text evidence="1">The sequence shown here is derived from an EMBL/GenBank/DDBJ whole genome shotgun (WGS) entry which is preliminary data.</text>
</comment>
<dbReference type="AlphaFoldDB" id="A0A0G0VGL7"/>
<proteinExistence type="predicted"/>
<reference evidence="1 2" key="1">
    <citation type="journal article" date="2015" name="Nature">
        <title>rRNA introns, odd ribosomes, and small enigmatic genomes across a large radiation of phyla.</title>
        <authorList>
            <person name="Brown C.T."/>
            <person name="Hug L.A."/>
            <person name="Thomas B.C."/>
            <person name="Sharon I."/>
            <person name="Castelle C.J."/>
            <person name="Singh A."/>
            <person name="Wilkins M.J."/>
            <person name="Williams K.H."/>
            <person name="Banfield J.F."/>
        </authorList>
    </citation>
    <scope>NUCLEOTIDE SEQUENCE [LARGE SCALE GENOMIC DNA]</scope>
</reference>
<organism evidence="1 2">
    <name type="scientific">Candidatus Uhrbacteria bacterium GW2011_GWC1_41_20</name>
    <dbReference type="NCBI Taxonomy" id="1618983"/>
    <lineage>
        <taxon>Bacteria</taxon>
        <taxon>Candidatus Uhriibacteriota</taxon>
    </lineage>
</organism>
<accession>A0A0G0VGL7</accession>
<name>A0A0G0VGL7_9BACT</name>